<accession>K1SJX4</accession>
<keyword evidence="2" id="KW-0456">Lyase</keyword>
<proteinExistence type="predicted"/>
<dbReference type="GO" id="GO:0004056">
    <property type="term" value="F:argininosuccinate lyase activity"/>
    <property type="evidence" value="ECO:0007669"/>
    <property type="project" value="InterPro"/>
</dbReference>
<name>K1SJX4_9ZZZZ</name>
<dbReference type="SUPFAM" id="SSF48557">
    <property type="entry name" value="L-aspartase-like"/>
    <property type="match status" value="1"/>
</dbReference>
<sequence length="112" mass="12149">TMTAKPEAMKKAAQRGFINATDLADYLVRKGLPFRSAYKISGAIVGDCVKSGAVLEELPLETYQQYSDLFDSDVYEAIDLTACVEKRTSAGGPAKVQEQIDYVTACLAKGDF</sequence>
<evidence type="ECO:0000259" key="1">
    <source>
        <dbReference type="Pfam" id="PF14698"/>
    </source>
</evidence>
<dbReference type="Gene3D" id="1.20.200.10">
    <property type="entry name" value="Fumarase/aspartase (Central domain)"/>
    <property type="match status" value="1"/>
</dbReference>
<dbReference type="GO" id="GO:0042450">
    <property type="term" value="P:L-arginine biosynthetic process via ornithine"/>
    <property type="evidence" value="ECO:0007669"/>
    <property type="project" value="InterPro"/>
</dbReference>
<dbReference type="PANTHER" id="PTHR43814">
    <property type="entry name" value="ARGININOSUCCINATE LYASE"/>
    <property type="match status" value="1"/>
</dbReference>
<dbReference type="InterPro" id="IPR009049">
    <property type="entry name" value="Argininosuccinate_lyase"/>
</dbReference>
<dbReference type="AlphaFoldDB" id="K1SJX4"/>
<reference evidence="2" key="1">
    <citation type="journal article" date="2013" name="Environ. Microbiol.">
        <title>Microbiota from the distal guts of lean and obese adolescents exhibit partial functional redundancy besides clear differences in community structure.</title>
        <authorList>
            <person name="Ferrer M."/>
            <person name="Ruiz A."/>
            <person name="Lanza F."/>
            <person name="Haange S.B."/>
            <person name="Oberbach A."/>
            <person name="Till H."/>
            <person name="Bargiela R."/>
            <person name="Campoy C."/>
            <person name="Segura M.T."/>
            <person name="Richter M."/>
            <person name="von Bergen M."/>
            <person name="Seifert J."/>
            <person name="Suarez A."/>
        </authorList>
    </citation>
    <scope>NUCLEOTIDE SEQUENCE</scope>
</reference>
<gene>
    <name evidence="2" type="ORF">LEA_14126</name>
</gene>
<dbReference type="FunFam" id="1.10.40.30:FF:000001">
    <property type="entry name" value="Argininosuccinate lyase"/>
    <property type="match status" value="1"/>
</dbReference>
<feature type="non-terminal residue" evidence="2">
    <location>
        <position position="1"/>
    </location>
</feature>
<dbReference type="GO" id="GO:0005829">
    <property type="term" value="C:cytosol"/>
    <property type="evidence" value="ECO:0007669"/>
    <property type="project" value="TreeGrafter"/>
</dbReference>
<comment type="caution">
    <text evidence="2">The sequence shown here is derived from an EMBL/GenBank/DDBJ whole genome shotgun (WGS) entry which is preliminary data.</text>
</comment>
<dbReference type="InterPro" id="IPR008948">
    <property type="entry name" value="L-Aspartase-like"/>
</dbReference>
<protein>
    <submittedName>
        <fullName evidence="2">Argininosuccinate lyase</fullName>
    </submittedName>
</protein>
<feature type="domain" description="Argininosuccinate lyase C-terminal" evidence="1">
    <location>
        <begin position="17"/>
        <end position="85"/>
    </location>
</feature>
<evidence type="ECO:0000313" key="2">
    <source>
        <dbReference type="EMBL" id="EKC57908.1"/>
    </source>
</evidence>
<dbReference type="EMBL" id="AJWY01009595">
    <property type="protein sequence ID" value="EKC57908.1"/>
    <property type="molecule type" value="Genomic_DNA"/>
</dbReference>
<dbReference type="InterPro" id="IPR029419">
    <property type="entry name" value="Arg_succ_lyase_C"/>
</dbReference>
<dbReference type="PANTHER" id="PTHR43814:SF1">
    <property type="entry name" value="ARGININOSUCCINATE LYASE"/>
    <property type="match status" value="1"/>
</dbReference>
<dbReference type="Pfam" id="PF14698">
    <property type="entry name" value="ASL_C2"/>
    <property type="match status" value="1"/>
</dbReference>
<dbReference type="Gene3D" id="1.10.40.30">
    <property type="entry name" value="Fumarase/aspartase (C-terminal domain)"/>
    <property type="match status" value="1"/>
</dbReference>
<organism evidence="2">
    <name type="scientific">human gut metagenome</name>
    <dbReference type="NCBI Taxonomy" id="408170"/>
    <lineage>
        <taxon>unclassified sequences</taxon>
        <taxon>metagenomes</taxon>
        <taxon>organismal metagenomes</taxon>
    </lineage>
</organism>